<dbReference type="GO" id="GO:0140114">
    <property type="term" value="P:cellular detoxification of fluoride"/>
    <property type="evidence" value="ECO:0007669"/>
    <property type="project" value="UniProtKB-UniRule"/>
</dbReference>
<dbReference type="Proteomes" id="UP000029736">
    <property type="component" value="Unassembled WGS sequence"/>
</dbReference>
<evidence type="ECO:0000256" key="1">
    <source>
        <dbReference type="ARBA" id="ARBA00004651"/>
    </source>
</evidence>
<keyword evidence="11" id="KW-0915">Sodium</keyword>
<dbReference type="STRING" id="1524460.IX84_14875"/>
<accession>A0A098S8T3</accession>
<keyword evidence="6 11" id="KW-0406">Ion transport</keyword>
<dbReference type="GO" id="GO:0062054">
    <property type="term" value="F:fluoride channel activity"/>
    <property type="evidence" value="ECO:0007669"/>
    <property type="project" value="UniProtKB-UniRule"/>
</dbReference>
<keyword evidence="5 11" id="KW-1133">Transmembrane helix</keyword>
<dbReference type="EMBL" id="JPOS01000035">
    <property type="protein sequence ID" value="KGE87492.1"/>
    <property type="molecule type" value="Genomic_DNA"/>
</dbReference>
<comment type="caution">
    <text evidence="12">The sequence shown here is derived from an EMBL/GenBank/DDBJ whole genome shotgun (WGS) entry which is preliminary data.</text>
</comment>
<comment type="catalytic activity">
    <reaction evidence="10">
        <text>fluoride(in) = fluoride(out)</text>
        <dbReference type="Rhea" id="RHEA:76159"/>
        <dbReference type="ChEBI" id="CHEBI:17051"/>
    </reaction>
    <physiologicalReaction direction="left-to-right" evidence="10">
        <dbReference type="Rhea" id="RHEA:76160"/>
    </physiologicalReaction>
</comment>
<evidence type="ECO:0000256" key="2">
    <source>
        <dbReference type="ARBA" id="ARBA00022475"/>
    </source>
</evidence>
<feature type="transmembrane region" description="Helical" evidence="11">
    <location>
        <begin position="94"/>
        <end position="116"/>
    </location>
</feature>
<evidence type="ECO:0000256" key="11">
    <source>
        <dbReference type="HAMAP-Rule" id="MF_00454"/>
    </source>
</evidence>
<sequence length="120" mass="12919">MQAVFWVFLGGGFGSLARFGIGRALHFWNPGFPYATLFANIVSCILLGYLMGQALHGRISQEGQWLLMTGFCGGFSTFSTFSGESFSLLQSGQYAYALLNLGGSLLLGLICIYLGLRLSG</sequence>
<evidence type="ECO:0000256" key="9">
    <source>
        <dbReference type="ARBA" id="ARBA00035120"/>
    </source>
</evidence>
<evidence type="ECO:0000256" key="5">
    <source>
        <dbReference type="ARBA" id="ARBA00022989"/>
    </source>
</evidence>
<gene>
    <name evidence="11" type="primary">fluC</name>
    <name evidence="11" type="synonym">crcB</name>
    <name evidence="12" type="ORF">IX84_14875</name>
</gene>
<comment type="activity regulation">
    <text evidence="11">Na(+) is not transported, but it plays an essential structural role and its presence is essential for fluoride channel function.</text>
</comment>
<evidence type="ECO:0000313" key="12">
    <source>
        <dbReference type="EMBL" id="KGE87492.1"/>
    </source>
</evidence>
<keyword evidence="2 11" id="KW-1003">Cell membrane</keyword>
<dbReference type="Pfam" id="PF02537">
    <property type="entry name" value="CRCB"/>
    <property type="match status" value="1"/>
</dbReference>
<dbReference type="OrthoDB" id="9815830at2"/>
<comment type="subcellular location">
    <subcellularLocation>
        <location evidence="1 11">Cell membrane</location>
        <topology evidence="1 11">Multi-pass membrane protein</topology>
    </subcellularLocation>
</comment>
<keyword evidence="8 11" id="KW-0407">Ion channel</keyword>
<evidence type="ECO:0000256" key="4">
    <source>
        <dbReference type="ARBA" id="ARBA00022692"/>
    </source>
</evidence>
<reference evidence="12 13" key="1">
    <citation type="journal article" date="2014" name="Int. J. Syst. Evol. Microbiol.">
        <title>Phaeodactylibacter xiamenensis gen. nov., sp. nov., a member of the family Saprospiraceae isolated from the marine alga Phaeodactylum tricornutum.</title>
        <authorList>
            <person name="Chen Z.Jr."/>
            <person name="Lei X."/>
            <person name="Lai Q."/>
            <person name="Li Y."/>
            <person name="Zhang B."/>
            <person name="Zhang J."/>
            <person name="Zhang H."/>
            <person name="Yang L."/>
            <person name="Zheng W."/>
            <person name="Tian Y."/>
            <person name="Yu Z."/>
            <person name="Xu H.Jr."/>
            <person name="Zheng T."/>
        </authorList>
    </citation>
    <scope>NUCLEOTIDE SEQUENCE [LARGE SCALE GENOMIC DNA]</scope>
    <source>
        <strain evidence="12 13">KD52</strain>
    </source>
</reference>
<evidence type="ECO:0000256" key="7">
    <source>
        <dbReference type="ARBA" id="ARBA00023136"/>
    </source>
</evidence>
<evidence type="ECO:0000256" key="6">
    <source>
        <dbReference type="ARBA" id="ARBA00023065"/>
    </source>
</evidence>
<dbReference type="RefSeq" id="WP_044221944.1">
    <property type="nucleotide sequence ID" value="NZ_CAKZLC010000138.1"/>
</dbReference>
<keyword evidence="13" id="KW-1185">Reference proteome</keyword>
<feature type="transmembrane region" description="Helical" evidence="11">
    <location>
        <begin position="64"/>
        <end position="82"/>
    </location>
</feature>
<keyword evidence="4 11" id="KW-0812">Transmembrane</keyword>
<feature type="binding site" evidence="11">
    <location>
        <position position="76"/>
    </location>
    <ligand>
        <name>Na(+)</name>
        <dbReference type="ChEBI" id="CHEBI:29101"/>
        <note>structural</note>
    </ligand>
</feature>
<dbReference type="InterPro" id="IPR003691">
    <property type="entry name" value="FluC"/>
</dbReference>
<feature type="transmembrane region" description="Helical" evidence="11">
    <location>
        <begin position="33"/>
        <end position="52"/>
    </location>
</feature>
<comment type="similarity">
    <text evidence="9 11">Belongs to the fluoride channel Fluc/FEX (TC 1.A.43) family.</text>
</comment>
<keyword evidence="11" id="KW-0813">Transport</keyword>
<evidence type="ECO:0000313" key="13">
    <source>
        <dbReference type="Proteomes" id="UP000029736"/>
    </source>
</evidence>
<keyword evidence="7 11" id="KW-0472">Membrane</keyword>
<evidence type="ECO:0000256" key="8">
    <source>
        <dbReference type="ARBA" id="ARBA00023303"/>
    </source>
</evidence>
<dbReference type="HAMAP" id="MF_00454">
    <property type="entry name" value="FluC"/>
    <property type="match status" value="1"/>
</dbReference>
<evidence type="ECO:0000256" key="3">
    <source>
        <dbReference type="ARBA" id="ARBA00022519"/>
    </source>
</evidence>
<keyword evidence="11" id="KW-0479">Metal-binding</keyword>
<keyword evidence="3" id="KW-0997">Cell inner membrane</keyword>
<dbReference type="PANTHER" id="PTHR28259:SF1">
    <property type="entry name" value="FLUORIDE EXPORT PROTEIN 1-RELATED"/>
    <property type="match status" value="1"/>
</dbReference>
<evidence type="ECO:0000256" key="10">
    <source>
        <dbReference type="ARBA" id="ARBA00035585"/>
    </source>
</evidence>
<dbReference type="PANTHER" id="PTHR28259">
    <property type="entry name" value="FLUORIDE EXPORT PROTEIN 1-RELATED"/>
    <property type="match status" value="1"/>
</dbReference>
<dbReference type="GO" id="GO:0046872">
    <property type="term" value="F:metal ion binding"/>
    <property type="evidence" value="ECO:0007669"/>
    <property type="project" value="UniProtKB-KW"/>
</dbReference>
<protein>
    <recommendedName>
        <fullName evidence="11">Fluoride-specific ion channel FluC</fullName>
    </recommendedName>
</protein>
<dbReference type="NCBIfam" id="TIGR00494">
    <property type="entry name" value="crcB"/>
    <property type="match status" value="1"/>
</dbReference>
<dbReference type="GO" id="GO:0005886">
    <property type="term" value="C:plasma membrane"/>
    <property type="evidence" value="ECO:0007669"/>
    <property type="project" value="UniProtKB-SubCell"/>
</dbReference>
<organism evidence="12 13">
    <name type="scientific">Phaeodactylibacter xiamenensis</name>
    <dbReference type="NCBI Taxonomy" id="1524460"/>
    <lineage>
        <taxon>Bacteria</taxon>
        <taxon>Pseudomonadati</taxon>
        <taxon>Bacteroidota</taxon>
        <taxon>Saprospiria</taxon>
        <taxon>Saprospirales</taxon>
        <taxon>Haliscomenobacteraceae</taxon>
        <taxon>Phaeodactylibacter</taxon>
    </lineage>
</organism>
<comment type="function">
    <text evidence="11">Fluoride-specific ion channel. Important for reducing fluoride concentration in the cell, thus reducing its toxicity.</text>
</comment>
<dbReference type="AlphaFoldDB" id="A0A098S8T3"/>
<name>A0A098S8T3_9BACT</name>
<proteinExistence type="inferred from homology"/>
<feature type="binding site" evidence="11">
    <location>
        <position position="73"/>
    </location>
    <ligand>
        <name>Na(+)</name>
        <dbReference type="ChEBI" id="CHEBI:29101"/>
        <note>structural</note>
    </ligand>
</feature>